<comment type="caution">
    <text evidence="1">The sequence shown here is derived from an EMBL/GenBank/DDBJ whole genome shotgun (WGS) entry which is preliminary data.</text>
</comment>
<keyword evidence="2" id="KW-1185">Reference proteome</keyword>
<evidence type="ECO:0008006" key="3">
    <source>
        <dbReference type="Google" id="ProtNLM"/>
    </source>
</evidence>
<dbReference type="InterPro" id="IPR024562">
    <property type="entry name" value="YqhG"/>
</dbReference>
<protein>
    <recommendedName>
        <fullName evidence="3">YqhG</fullName>
    </recommendedName>
</protein>
<dbReference type="RefSeq" id="WP_191689329.1">
    <property type="nucleotide sequence ID" value="NZ_JACSQY010000004.1"/>
</dbReference>
<sequence length="264" mass="30513">MRQQEIHQYIQRFFRENNCTVLDESSDHLTVQLTIDMDKRIMNRPFYWSYVESGGVEPNPAKLTMITNPSQFSASLAGERIHFGSPRLHQLFQVTKEQGAFVQLYEMPGLNQTSQSTLTPWLGVNYKITYSSDRTKEMLYSLGMNLMNGAVIDGFQESVRKLELGPSVAANTYYLPYNIPPMRALDRLEDVMGNVVNQDDHTWVEEAKQRQVRDLRVLDYFYNGVEDVPESYALEKKAIEEQYETTIKIEIINGGLFYLKTPLL</sequence>
<dbReference type="Proteomes" id="UP000659496">
    <property type="component" value="Unassembled WGS sequence"/>
</dbReference>
<evidence type="ECO:0000313" key="1">
    <source>
        <dbReference type="EMBL" id="MBD7908184.1"/>
    </source>
</evidence>
<proteinExistence type="predicted"/>
<accession>A0ABR8PJD2</accession>
<evidence type="ECO:0000313" key="2">
    <source>
        <dbReference type="Proteomes" id="UP000659496"/>
    </source>
</evidence>
<name>A0ABR8PJD2_9BACL</name>
<gene>
    <name evidence="1" type="ORF">H9659_07575</name>
</gene>
<dbReference type="Pfam" id="PF11079">
    <property type="entry name" value="YqhG"/>
    <property type="match status" value="1"/>
</dbReference>
<reference evidence="1 2" key="1">
    <citation type="submission" date="2020-08" db="EMBL/GenBank/DDBJ databases">
        <title>A Genomic Blueprint of the Chicken Gut Microbiome.</title>
        <authorList>
            <person name="Gilroy R."/>
            <person name="Ravi A."/>
            <person name="Getino M."/>
            <person name="Pursley I."/>
            <person name="Horton D.L."/>
            <person name="Alikhan N.-F."/>
            <person name="Baker D."/>
            <person name="Gharbi K."/>
            <person name="Hall N."/>
            <person name="Watson M."/>
            <person name="Adriaenssens E.M."/>
            <person name="Foster-Nyarko E."/>
            <person name="Jarju S."/>
            <person name="Secka A."/>
            <person name="Antonio M."/>
            <person name="Oren A."/>
            <person name="Chaudhuri R."/>
            <person name="La Ragione R.M."/>
            <person name="Hildebrand F."/>
            <person name="Pallen M.J."/>
        </authorList>
    </citation>
    <scope>NUCLEOTIDE SEQUENCE [LARGE SCALE GENOMIC DNA]</scope>
    <source>
        <strain evidence="1 2">Sa3CUA8</strain>
    </source>
</reference>
<dbReference type="EMBL" id="JACSQY010000004">
    <property type="protein sequence ID" value="MBD7908184.1"/>
    <property type="molecule type" value="Genomic_DNA"/>
</dbReference>
<organism evidence="1 2">
    <name type="scientific">Sporosarcina gallistercoris</name>
    <dbReference type="NCBI Taxonomy" id="2762245"/>
    <lineage>
        <taxon>Bacteria</taxon>
        <taxon>Bacillati</taxon>
        <taxon>Bacillota</taxon>
        <taxon>Bacilli</taxon>
        <taxon>Bacillales</taxon>
        <taxon>Caryophanaceae</taxon>
        <taxon>Sporosarcina</taxon>
    </lineage>
</organism>